<dbReference type="AlphaFoldDB" id="A0A4V1IVK2"/>
<evidence type="ECO:0000313" key="3">
    <source>
        <dbReference type="Proteomes" id="UP000274922"/>
    </source>
</evidence>
<gene>
    <name evidence="2" type="ORF">CXG81DRAFT_16316</name>
</gene>
<feature type="compositionally biased region" description="Low complexity" evidence="1">
    <location>
        <begin position="427"/>
        <end position="437"/>
    </location>
</feature>
<dbReference type="OrthoDB" id="2103474at2759"/>
<sequence length="437" mass="47528">MASYLGSYVAKAAIRAIPEPQKEAIITAITPKVEPKDPDDADFDVHTAVTTPEPAARGLTSWFRKQDAPPMPPPPSHGLVLSENDARVLRRVQGMVHKFGDGTGAIRCYLIFRVACEVGLPDTVQAKMLANIAFNGTVAWIPLASTFIEQFFRVNTRNALILESFLIERRRDQYRVELGRMTQAEYDAKYPPPRLHKPKAQRLAEAKASSKPPVEAAGEDDATTAAPPSQAAETGKTTGFLGSLLGSMSAEPTVEELLAEPDDEEERAIRDRILEARRRSEPHYRRHSASEAFSDAVDFEAPDDAAWHVPHSRMPVEAREGEYATLSGEYPPDLPEDPSAPRADAQDAKDAAKSAAKSEEDDASKMPVLVPYLRDHPLDPPALSNGLAWLRSMAASHLPSGVPEMLGLSEKPAGEKTSPEKTSPEKPAQAAAPQQVA</sequence>
<feature type="region of interest" description="Disordered" evidence="1">
    <location>
        <begin position="399"/>
        <end position="437"/>
    </location>
</feature>
<protein>
    <submittedName>
        <fullName evidence="2">Uncharacterized protein</fullName>
    </submittedName>
</protein>
<dbReference type="Pfam" id="PF13430">
    <property type="entry name" value="DUF4112"/>
    <property type="match status" value="1"/>
</dbReference>
<proteinExistence type="predicted"/>
<accession>A0A4V1IVK2</accession>
<feature type="region of interest" description="Disordered" evidence="1">
    <location>
        <begin position="310"/>
        <end position="368"/>
    </location>
</feature>
<dbReference type="Proteomes" id="UP000274922">
    <property type="component" value="Unassembled WGS sequence"/>
</dbReference>
<name>A0A4V1IVK2_9FUNG</name>
<feature type="compositionally biased region" description="Basic and acidic residues" evidence="1">
    <location>
        <begin position="412"/>
        <end position="424"/>
    </location>
</feature>
<organism evidence="2 3">
    <name type="scientific">Caulochytrium protostelioides</name>
    <dbReference type="NCBI Taxonomy" id="1555241"/>
    <lineage>
        <taxon>Eukaryota</taxon>
        <taxon>Fungi</taxon>
        <taxon>Fungi incertae sedis</taxon>
        <taxon>Chytridiomycota</taxon>
        <taxon>Chytridiomycota incertae sedis</taxon>
        <taxon>Chytridiomycetes</taxon>
        <taxon>Caulochytriales</taxon>
        <taxon>Caulochytriaceae</taxon>
        <taxon>Caulochytrium</taxon>
    </lineage>
</organism>
<dbReference type="PANTHER" id="PTHR35519">
    <property type="entry name" value="MEMBRANE PROTEINS"/>
    <property type="match status" value="1"/>
</dbReference>
<feature type="region of interest" description="Disordered" evidence="1">
    <location>
        <begin position="187"/>
        <end position="244"/>
    </location>
</feature>
<reference evidence="3" key="1">
    <citation type="journal article" date="2018" name="Nat. Microbiol.">
        <title>Leveraging single-cell genomics to expand the fungal tree of life.</title>
        <authorList>
            <person name="Ahrendt S.R."/>
            <person name="Quandt C.A."/>
            <person name="Ciobanu D."/>
            <person name="Clum A."/>
            <person name="Salamov A."/>
            <person name="Andreopoulos B."/>
            <person name="Cheng J.F."/>
            <person name="Woyke T."/>
            <person name="Pelin A."/>
            <person name="Henrissat B."/>
            <person name="Reynolds N.K."/>
            <person name="Benny G.L."/>
            <person name="Smith M.E."/>
            <person name="James T.Y."/>
            <person name="Grigoriev I.V."/>
        </authorList>
    </citation>
    <scope>NUCLEOTIDE SEQUENCE [LARGE SCALE GENOMIC DNA]</scope>
    <source>
        <strain evidence="3">ATCC 52028</strain>
    </source>
</reference>
<keyword evidence="3" id="KW-1185">Reference proteome</keyword>
<dbReference type="EMBL" id="ML014111">
    <property type="protein sequence ID" value="RKP04349.1"/>
    <property type="molecule type" value="Genomic_DNA"/>
</dbReference>
<dbReference type="PANTHER" id="PTHR35519:SF2">
    <property type="entry name" value="PH DOMAIN PROTEIN"/>
    <property type="match status" value="1"/>
</dbReference>
<dbReference type="STRING" id="1555241.A0A4V1IVK2"/>
<feature type="compositionally biased region" description="Basic and acidic residues" evidence="1">
    <location>
        <begin position="344"/>
        <end position="358"/>
    </location>
</feature>
<evidence type="ECO:0000256" key="1">
    <source>
        <dbReference type="SAM" id="MobiDB-lite"/>
    </source>
</evidence>
<evidence type="ECO:0000313" key="2">
    <source>
        <dbReference type="EMBL" id="RKP04349.1"/>
    </source>
</evidence>
<dbReference type="InterPro" id="IPR025187">
    <property type="entry name" value="DUF4112"/>
</dbReference>